<dbReference type="EMBL" id="MF541405">
    <property type="protein sequence ID" value="ATE85073.1"/>
    <property type="molecule type" value="Genomic_DNA"/>
</dbReference>
<accession>A0A291AVR8</accession>
<organism evidence="1 2">
    <name type="scientific">Streptomyces phage Celeste</name>
    <dbReference type="NCBI Taxonomy" id="2024288"/>
    <lineage>
        <taxon>Viruses</taxon>
        <taxon>Duplodnaviria</taxon>
        <taxon>Heunggongvirae</taxon>
        <taxon>Uroviricota</taxon>
        <taxon>Caudoviricetes</taxon>
        <taxon>Arquatrovirinae</taxon>
        <taxon>Likavirus</taxon>
        <taxon>Likavirus zemlya</taxon>
    </lineage>
</organism>
<name>A0A291AVR8_9CAUD</name>
<proteinExistence type="predicted"/>
<sequence length="117" mass="13025">MTSPIPEGQTNYYDDANRVYYWFNEEDGQVYSRPYNEGEMNDMPTRMMLTALGAEAAEAIVLNDQWIAANDAFLLVEAPTQEELLAQIRSLTVQASYQAGTAKRVIRVLAGLTGVTV</sequence>
<evidence type="ECO:0000313" key="2">
    <source>
        <dbReference type="Proteomes" id="UP000224408"/>
    </source>
</evidence>
<reference evidence="1 2" key="1">
    <citation type="submission" date="2017-07" db="EMBL/GenBank/DDBJ databases">
        <authorList>
            <person name="Garcia A."/>
            <person name="Furgeson L."/>
            <person name="Delwel I."/>
            <person name="Layton S."/>
            <person name="Nayek S."/>
            <person name="Bhuiyan S."/>
            <person name="Layton S.R."/>
            <person name="Lamson-Kim T."/>
            <person name="Hughes L.E."/>
            <person name="Garlena R.A."/>
            <person name="Russell D.A."/>
            <person name="Pope W.H."/>
            <person name="Jacobs-Sera D."/>
            <person name="Hendrix R.W."/>
            <person name="Hatfull G.F."/>
        </authorList>
    </citation>
    <scope>NUCLEOTIDE SEQUENCE [LARGE SCALE GENOMIC DNA]</scope>
</reference>
<dbReference type="Proteomes" id="UP000224408">
    <property type="component" value="Segment"/>
</dbReference>
<protein>
    <submittedName>
        <fullName evidence="1">Uncharacterized protein</fullName>
    </submittedName>
</protein>
<gene>
    <name evidence="1" type="ORF">SEA_CELESTE_47</name>
</gene>
<evidence type="ECO:0000313" key="1">
    <source>
        <dbReference type="EMBL" id="ATE85073.1"/>
    </source>
</evidence>